<accession>A0A1C5HAK8</accession>
<dbReference type="EMBL" id="LT607751">
    <property type="protein sequence ID" value="SCG42983.1"/>
    <property type="molecule type" value="Genomic_DNA"/>
</dbReference>
<keyword evidence="1" id="KW-0472">Membrane</keyword>
<keyword evidence="1" id="KW-0812">Transmembrane</keyword>
<dbReference type="AlphaFoldDB" id="A0A1C5HAK8"/>
<evidence type="ECO:0000313" key="2">
    <source>
        <dbReference type="EMBL" id="SCG42983.1"/>
    </source>
</evidence>
<organism evidence="2 3">
    <name type="scientific">Micromonospora siamensis</name>
    <dbReference type="NCBI Taxonomy" id="299152"/>
    <lineage>
        <taxon>Bacteria</taxon>
        <taxon>Bacillati</taxon>
        <taxon>Actinomycetota</taxon>
        <taxon>Actinomycetes</taxon>
        <taxon>Micromonosporales</taxon>
        <taxon>Micromonosporaceae</taxon>
        <taxon>Micromonospora</taxon>
    </lineage>
</organism>
<name>A0A1C5HAK8_9ACTN</name>
<feature type="transmembrane region" description="Helical" evidence="1">
    <location>
        <begin position="47"/>
        <end position="69"/>
    </location>
</feature>
<evidence type="ECO:0000256" key="1">
    <source>
        <dbReference type="SAM" id="Phobius"/>
    </source>
</evidence>
<feature type="transmembrane region" description="Helical" evidence="1">
    <location>
        <begin position="20"/>
        <end position="40"/>
    </location>
</feature>
<sequence>MPTLRAVLPTSGRHDLNRKLMLLVAGIFGGGVLLLAGYAWQQRSATVFAVGALVALAASAVGVLAGFLFGLPRYVPAAGAATVVELRAGTYTPGNNLEQVADWLTKLLLGAGLTQLGRFGGWFGAFTTALGAALVGPDGSDPARARVLAGSVIVLYPALGFLFGYVLTTLWYLRNLAEGEEETPEQAVR</sequence>
<feature type="transmembrane region" description="Helical" evidence="1">
    <location>
        <begin position="147"/>
        <end position="173"/>
    </location>
</feature>
<feature type="transmembrane region" description="Helical" evidence="1">
    <location>
        <begin position="116"/>
        <end position="135"/>
    </location>
</feature>
<keyword evidence="3" id="KW-1185">Reference proteome</keyword>
<protein>
    <submittedName>
        <fullName evidence="2">Uncharacterized protein</fullName>
    </submittedName>
</protein>
<proteinExistence type="predicted"/>
<dbReference type="RefSeq" id="WP_157743616.1">
    <property type="nucleotide sequence ID" value="NZ_JBHLYF010000014.1"/>
</dbReference>
<reference evidence="2 3" key="1">
    <citation type="submission" date="2016-06" db="EMBL/GenBank/DDBJ databases">
        <authorList>
            <person name="Kjaerup R.B."/>
            <person name="Dalgaard T.S."/>
            <person name="Juul-Madsen H.R."/>
        </authorList>
    </citation>
    <scope>NUCLEOTIDE SEQUENCE [LARGE SCALE GENOMIC DNA]</scope>
    <source>
        <strain evidence="2 3">DSM 45097</strain>
    </source>
</reference>
<dbReference type="Proteomes" id="UP000198210">
    <property type="component" value="Chromosome I"/>
</dbReference>
<gene>
    <name evidence="2" type="ORF">GA0074704_1348</name>
</gene>
<evidence type="ECO:0000313" key="3">
    <source>
        <dbReference type="Proteomes" id="UP000198210"/>
    </source>
</evidence>
<keyword evidence="1" id="KW-1133">Transmembrane helix</keyword>